<name>A0A9E7U8Q7_9EURY</name>
<proteinExistence type="predicted"/>
<dbReference type="AlphaFoldDB" id="A0A9E7U8Q7"/>
<dbReference type="KEGG" id="ssai:N0B31_02170"/>
<dbReference type="RefSeq" id="WP_260594148.1">
    <property type="nucleotide sequence ID" value="NZ_CP104003.1"/>
</dbReference>
<evidence type="ECO:0000313" key="4">
    <source>
        <dbReference type="Proteomes" id="UP001057580"/>
    </source>
</evidence>
<dbReference type="InterPro" id="IPR055771">
    <property type="entry name" value="DUF7347"/>
</dbReference>
<evidence type="ECO:0000259" key="1">
    <source>
        <dbReference type="Pfam" id="PF24038"/>
    </source>
</evidence>
<dbReference type="EMBL" id="CP104003">
    <property type="protein sequence ID" value="UWM55096.1"/>
    <property type="molecule type" value="Genomic_DNA"/>
</dbReference>
<accession>A0A9E7U8Q7</accession>
<keyword evidence="4" id="KW-1185">Reference proteome</keyword>
<protein>
    <submittedName>
        <fullName evidence="3">Helix-turn-helix domain-containing protein</fullName>
    </submittedName>
</protein>
<reference evidence="3" key="1">
    <citation type="submission" date="2022-09" db="EMBL/GenBank/DDBJ databases">
        <title>Diverse halophilic archaea isolated from saline environments.</title>
        <authorList>
            <person name="Cui H.-L."/>
        </authorList>
    </citation>
    <scope>NUCLEOTIDE SEQUENCE</scope>
    <source>
        <strain evidence="3">ZS-35-S2</strain>
    </source>
</reference>
<sequence length="297" mass="33109">MSREEPLRTDGGEAAETAFSLVGNETRAEILRVLGEDPWEPASFSDLRSAVDPDIDSGQFNYHLQQLVGVFVERTDEGYRLRSRGATLYRTLRAGTFTRSPDVAAFDAGFDCHFCGGRPEARYGDGTFDLECPDCGHLYTHSMAPPSTFEDVPTPEDLLDRVDSYTRHQVLAYARGVCPHCVTGLDVSLVDAEDVWTESAGDLTLFARYHCPHCDNRHFVSLGMALLSYPALVAFCYERGLDVTSVPHWELEFVATDRTVTVHSRDPWEVSLAVALEGDRLELVVDDSLEVVETHRE</sequence>
<feature type="domain" description="DUF7351" evidence="2">
    <location>
        <begin position="111"/>
        <end position="291"/>
    </location>
</feature>
<evidence type="ECO:0000259" key="2">
    <source>
        <dbReference type="Pfam" id="PF24042"/>
    </source>
</evidence>
<gene>
    <name evidence="3" type="ORF">N0B31_02170</name>
</gene>
<dbReference type="InterPro" id="IPR055775">
    <property type="entry name" value="DUF7351"/>
</dbReference>
<dbReference type="InterPro" id="IPR036388">
    <property type="entry name" value="WH-like_DNA-bd_sf"/>
</dbReference>
<evidence type="ECO:0000313" key="3">
    <source>
        <dbReference type="EMBL" id="UWM55096.1"/>
    </source>
</evidence>
<feature type="domain" description="DUF7347" evidence="1">
    <location>
        <begin position="16"/>
        <end position="91"/>
    </location>
</feature>
<dbReference type="GeneID" id="74941190"/>
<organism evidence="3 4">
    <name type="scientific">Salinirubellus salinus</name>
    <dbReference type="NCBI Taxonomy" id="1364945"/>
    <lineage>
        <taxon>Archaea</taxon>
        <taxon>Methanobacteriati</taxon>
        <taxon>Methanobacteriota</taxon>
        <taxon>Stenosarchaea group</taxon>
        <taxon>Halobacteria</taxon>
        <taxon>Halobacteriales</taxon>
        <taxon>Natronomonadaceae</taxon>
        <taxon>Salinirubellus</taxon>
    </lineage>
</organism>
<dbReference type="Pfam" id="PF24038">
    <property type="entry name" value="DUF7347"/>
    <property type="match status" value="1"/>
</dbReference>
<dbReference type="Gene3D" id="1.10.10.10">
    <property type="entry name" value="Winged helix-like DNA-binding domain superfamily/Winged helix DNA-binding domain"/>
    <property type="match status" value="1"/>
</dbReference>
<dbReference type="Proteomes" id="UP001057580">
    <property type="component" value="Chromosome"/>
</dbReference>
<dbReference type="Pfam" id="PF24042">
    <property type="entry name" value="DUF7351"/>
    <property type="match status" value="1"/>
</dbReference>